<name>A0A0K2TS51_LEPSM</name>
<dbReference type="AlphaFoldDB" id="A0A0K2TS51"/>
<proteinExistence type="predicted"/>
<feature type="non-terminal residue" evidence="1">
    <location>
        <position position="1"/>
    </location>
</feature>
<protein>
    <submittedName>
        <fullName evidence="1">Uncharacterized protein</fullName>
    </submittedName>
</protein>
<sequence length="145" mass="16433">GRILHPGDDKLLHDFAVPYRVNPFLGVEEERKHHLTGAADDAQGHHRGWELCGEDRRDLFSLLGKLPVILDVVASVDSPVLLVFRSLRRRLLLVSLVAFMNAVRMCCWAIRYNLYSRSSFTALEPAACSLHGSWPTWTRKSPTKL</sequence>
<evidence type="ECO:0000313" key="1">
    <source>
        <dbReference type="EMBL" id="CDW28502.1"/>
    </source>
</evidence>
<dbReference type="EMBL" id="HACA01011141">
    <property type="protein sequence ID" value="CDW28502.1"/>
    <property type="molecule type" value="Transcribed_RNA"/>
</dbReference>
<reference evidence="1" key="1">
    <citation type="submission" date="2014-05" db="EMBL/GenBank/DDBJ databases">
        <authorList>
            <person name="Chronopoulou M."/>
        </authorList>
    </citation>
    <scope>NUCLEOTIDE SEQUENCE</scope>
    <source>
        <tissue evidence="1">Whole organism</tissue>
    </source>
</reference>
<organism evidence="1">
    <name type="scientific">Lepeophtheirus salmonis</name>
    <name type="common">Salmon louse</name>
    <name type="synonym">Caligus salmonis</name>
    <dbReference type="NCBI Taxonomy" id="72036"/>
    <lineage>
        <taxon>Eukaryota</taxon>
        <taxon>Metazoa</taxon>
        <taxon>Ecdysozoa</taxon>
        <taxon>Arthropoda</taxon>
        <taxon>Crustacea</taxon>
        <taxon>Multicrustacea</taxon>
        <taxon>Hexanauplia</taxon>
        <taxon>Copepoda</taxon>
        <taxon>Siphonostomatoida</taxon>
        <taxon>Caligidae</taxon>
        <taxon>Lepeophtheirus</taxon>
    </lineage>
</organism>
<accession>A0A0K2TS51</accession>